<proteinExistence type="predicted"/>
<dbReference type="OrthoDB" id="1864854at2759"/>
<evidence type="ECO:0000256" key="1">
    <source>
        <dbReference type="SAM" id="MobiDB-lite"/>
    </source>
</evidence>
<organism evidence="2 3">
    <name type="scientific">Actinidia rufa</name>
    <dbReference type="NCBI Taxonomy" id="165716"/>
    <lineage>
        <taxon>Eukaryota</taxon>
        <taxon>Viridiplantae</taxon>
        <taxon>Streptophyta</taxon>
        <taxon>Embryophyta</taxon>
        <taxon>Tracheophyta</taxon>
        <taxon>Spermatophyta</taxon>
        <taxon>Magnoliopsida</taxon>
        <taxon>eudicotyledons</taxon>
        <taxon>Gunneridae</taxon>
        <taxon>Pentapetalae</taxon>
        <taxon>asterids</taxon>
        <taxon>Ericales</taxon>
        <taxon>Actinidiaceae</taxon>
        <taxon>Actinidia</taxon>
    </lineage>
</organism>
<feature type="region of interest" description="Disordered" evidence="1">
    <location>
        <begin position="1"/>
        <end position="50"/>
    </location>
</feature>
<dbReference type="AlphaFoldDB" id="A0A7J0HE36"/>
<evidence type="ECO:0000313" key="3">
    <source>
        <dbReference type="Proteomes" id="UP000585474"/>
    </source>
</evidence>
<sequence>MDGGRDNGVLCSNFVSETSSQSELVPSDEPYRPAEDWNSIDTYTPQIHNSVDNTPQMQSRLNHEVTQTSNSHENLNSVDTYTPQMQSSFNYEAAKSSNSHDPAKNRDFESIFVAYPPSFTSLVMSCHPVVEQGEAQPTVPGDTNLKLQITKYLGDSSFQDMLIKVEKVIGELGYDLML</sequence>
<protein>
    <submittedName>
        <fullName evidence="2">Poor homologous synapsis 1</fullName>
    </submittedName>
</protein>
<feature type="compositionally biased region" description="Polar residues" evidence="1">
    <location>
        <begin position="39"/>
        <end position="50"/>
    </location>
</feature>
<name>A0A7J0HE36_9ERIC</name>
<keyword evidence="3" id="KW-1185">Reference proteome</keyword>
<gene>
    <name evidence="2" type="ORF">Acr_29g0003930</name>
</gene>
<accession>A0A7J0HE36</accession>
<comment type="caution">
    <text evidence="2">The sequence shown here is derived from an EMBL/GenBank/DDBJ whole genome shotgun (WGS) entry which is preliminary data.</text>
</comment>
<feature type="compositionally biased region" description="Polar residues" evidence="1">
    <location>
        <begin position="13"/>
        <end position="24"/>
    </location>
</feature>
<evidence type="ECO:0000313" key="2">
    <source>
        <dbReference type="EMBL" id="GFZ21231.1"/>
    </source>
</evidence>
<reference evidence="2 3" key="1">
    <citation type="submission" date="2019-07" db="EMBL/GenBank/DDBJ databases">
        <title>De Novo Assembly of kiwifruit Actinidia rufa.</title>
        <authorList>
            <person name="Sugita-Konishi S."/>
            <person name="Sato K."/>
            <person name="Mori E."/>
            <person name="Abe Y."/>
            <person name="Kisaki G."/>
            <person name="Hamano K."/>
            <person name="Suezawa K."/>
            <person name="Otani M."/>
            <person name="Fukuda T."/>
            <person name="Manabe T."/>
            <person name="Gomi K."/>
            <person name="Tabuchi M."/>
            <person name="Akimitsu K."/>
            <person name="Kataoka I."/>
        </authorList>
    </citation>
    <scope>NUCLEOTIDE SEQUENCE [LARGE SCALE GENOMIC DNA]</scope>
    <source>
        <strain evidence="3">cv. Fuchu</strain>
    </source>
</reference>
<dbReference type="EMBL" id="BJWL01000029">
    <property type="protein sequence ID" value="GFZ21231.1"/>
    <property type="molecule type" value="Genomic_DNA"/>
</dbReference>
<dbReference type="Proteomes" id="UP000585474">
    <property type="component" value="Unassembled WGS sequence"/>
</dbReference>